<evidence type="ECO:0000313" key="1">
    <source>
        <dbReference type="EMBL" id="VFR48060.1"/>
    </source>
</evidence>
<accession>A0A484RTN0</accession>
<dbReference type="PANTHER" id="PTHR43861">
    <property type="entry name" value="TRANS-ACONITATE 2-METHYLTRANSFERASE-RELATED"/>
    <property type="match status" value="1"/>
</dbReference>
<dbReference type="AlphaFoldDB" id="A0A484RTN0"/>
<dbReference type="Pfam" id="PF13489">
    <property type="entry name" value="Methyltransf_23"/>
    <property type="match status" value="1"/>
</dbReference>
<dbReference type="EMBL" id="CAADIH010000043">
    <property type="protein sequence ID" value="VFR52539.1"/>
    <property type="molecule type" value="Genomic_DNA"/>
</dbReference>
<gene>
    <name evidence="1" type="ORF">BER1_4521</name>
    <name evidence="2" type="ORF">BER2_4495</name>
</gene>
<dbReference type="SUPFAM" id="SSF53335">
    <property type="entry name" value="S-adenosyl-L-methionine-dependent methyltransferases"/>
    <property type="match status" value="1"/>
</dbReference>
<name>A0A484RTN0_9ZZZZ</name>
<dbReference type="CDD" id="cd02440">
    <property type="entry name" value="AdoMet_MTases"/>
    <property type="match status" value="1"/>
</dbReference>
<dbReference type="GO" id="GO:0008168">
    <property type="term" value="F:methyltransferase activity"/>
    <property type="evidence" value="ECO:0007669"/>
    <property type="project" value="UniProtKB-KW"/>
</dbReference>
<dbReference type="Gene3D" id="3.40.50.150">
    <property type="entry name" value="Vaccinia Virus protein VP39"/>
    <property type="match status" value="1"/>
</dbReference>
<dbReference type="EMBL" id="CAADIE010000033">
    <property type="protein sequence ID" value="VFR48060.1"/>
    <property type="molecule type" value="Genomic_DNA"/>
</dbReference>
<sequence length="251" mass="28506">MTVEKTPFPISAFSLLAQREAGHWWFRGRNRVLLWALRKKIGKIESFLEIGCGTGYVLEGVRRAYPDAKLYGVEYFEEGLAFARQRIPSATFRQMDATAMDEVDAYDVIGTFDVLEHIEQDELALRNMARALRPSGSLVIAVPQHRWLWSQADDYAGHVRRYRRAELVDKVRAAGLQVEYVSSFVSLLIPLMWLARSRKQAGEFDPEAEFRIPAWLNTALEGVMSVEAALIRAGLRFPFGGSLLLVAKKRD</sequence>
<reference evidence="2" key="1">
    <citation type="submission" date="2019-03" db="EMBL/GenBank/DDBJ databases">
        <authorList>
            <person name="Danneels B."/>
        </authorList>
    </citation>
    <scope>NUCLEOTIDE SEQUENCE</scope>
</reference>
<keyword evidence="2" id="KW-0808">Transferase</keyword>
<dbReference type="InterPro" id="IPR029063">
    <property type="entry name" value="SAM-dependent_MTases_sf"/>
</dbReference>
<keyword evidence="2" id="KW-0489">Methyltransferase</keyword>
<organism evidence="2">
    <name type="scientific">plant metagenome</name>
    <dbReference type="NCBI Taxonomy" id="1297885"/>
    <lineage>
        <taxon>unclassified sequences</taxon>
        <taxon>metagenomes</taxon>
        <taxon>organismal metagenomes</taxon>
    </lineage>
</organism>
<dbReference type="GO" id="GO:0032259">
    <property type="term" value="P:methylation"/>
    <property type="evidence" value="ECO:0007669"/>
    <property type="project" value="UniProtKB-KW"/>
</dbReference>
<evidence type="ECO:0000313" key="2">
    <source>
        <dbReference type="EMBL" id="VFR52539.1"/>
    </source>
</evidence>
<protein>
    <submittedName>
        <fullName evidence="2">Generic methyltransferase</fullName>
    </submittedName>
</protein>
<proteinExistence type="predicted"/>